<reference evidence="2 3" key="1">
    <citation type="submission" date="2016-07" db="EMBL/GenBank/DDBJ databases">
        <title>Pervasive Adenine N6-methylation of Active Genes in Fungi.</title>
        <authorList>
            <consortium name="DOE Joint Genome Institute"/>
            <person name="Mondo S.J."/>
            <person name="Dannebaum R.O."/>
            <person name="Kuo R.C."/>
            <person name="Labutti K."/>
            <person name="Haridas S."/>
            <person name="Kuo A."/>
            <person name="Salamov A."/>
            <person name="Ahrendt S.R."/>
            <person name="Lipzen A."/>
            <person name="Sullivan W."/>
            <person name="Andreopoulos W.B."/>
            <person name="Clum A."/>
            <person name="Lindquist E."/>
            <person name="Daum C."/>
            <person name="Ramamoorthy G.K."/>
            <person name="Gryganskyi A."/>
            <person name="Culley D."/>
            <person name="Magnuson J.K."/>
            <person name="James T.Y."/>
            <person name="O'Malley M.A."/>
            <person name="Stajich J.E."/>
            <person name="Spatafora J.W."/>
            <person name="Visel A."/>
            <person name="Grigoriev I.V."/>
        </authorList>
    </citation>
    <scope>NUCLEOTIDE SEQUENCE [LARGE SCALE GENOMIC DNA]</scope>
    <source>
        <strain evidence="2 3">68-887.2</strain>
    </source>
</reference>
<dbReference type="PIRSF" id="PIRSF013171">
    <property type="entry name" value="Pur_nuclsid_perm"/>
    <property type="match status" value="1"/>
</dbReference>
<comment type="caution">
    <text evidence="2">The sequence shown here is derived from an EMBL/GenBank/DDBJ whole genome shotgun (WGS) entry which is preliminary data.</text>
</comment>
<evidence type="ECO:0000256" key="1">
    <source>
        <dbReference type="PIRNR" id="PIRNR013171"/>
    </source>
</evidence>
<evidence type="ECO:0000313" key="3">
    <source>
        <dbReference type="Proteomes" id="UP000193986"/>
    </source>
</evidence>
<dbReference type="GO" id="GO:0055085">
    <property type="term" value="P:transmembrane transport"/>
    <property type="evidence" value="ECO:0007669"/>
    <property type="project" value="InterPro"/>
</dbReference>
<evidence type="ECO:0000313" key="2">
    <source>
        <dbReference type="EMBL" id="ORY20307.1"/>
    </source>
</evidence>
<comment type="similarity">
    <text evidence="1">Belongs to the NUP family.</text>
</comment>
<sequence>MWTSSLGLTENITLPGLSPLFPNITCSPSGDICHLTTGEAEINAACSASALVLATKEFDLTKTYFMIAGIAGVNPFTGTLGGVAIARYAVQVALGYEIDARQMPANWSTGYFLFDTEAPGQAATQIYGTELFELNTNLRDAVTAYTSGVQLNDSATAQTYRAKYDYAPANQPPSIFYGDVATSDVWFTGSILDEAFGNITLLWTNNTGDYSMTAEEDNASLEALLRGALAGLVDLSRVILIRTASDFDRPPPGLDSLENLLADAGGFTPSIENIYIAGKPIVEGIVNDWDSTFAAGIPPQDGWLYNSDDLHTLVSERKREVREYQQVAKRAARMRR</sequence>
<dbReference type="PANTHER" id="PTHR38643">
    <property type="entry name" value="PURINE NUCLEOSIDE PERMEASE C285.05-RELATED"/>
    <property type="match status" value="1"/>
</dbReference>
<keyword evidence="3" id="KW-1185">Reference proteome</keyword>
<dbReference type="Pfam" id="PF06516">
    <property type="entry name" value="NUP"/>
    <property type="match status" value="1"/>
</dbReference>
<proteinExistence type="inferred from homology"/>
<dbReference type="AlphaFoldDB" id="A0A1Y2ADF8"/>
<organism evidence="2 3">
    <name type="scientific">Naematelia encephala</name>
    <dbReference type="NCBI Taxonomy" id="71784"/>
    <lineage>
        <taxon>Eukaryota</taxon>
        <taxon>Fungi</taxon>
        <taxon>Dikarya</taxon>
        <taxon>Basidiomycota</taxon>
        <taxon>Agaricomycotina</taxon>
        <taxon>Tremellomycetes</taxon>
        <taxon>Tremellales</taxon>
        <taxon>Naemateliaceae</taxon>
        <taxon>Naematelia</taxon>
    </lineage>
</organism>
<dbReference type="OrthoDB" id="2331083at2759"/>
<dbReference type="STRING" id="71784.A0A1Y2ADF8"/>
<dbReference type="PANTHER" id="PTHR38643:SF1">
    <property type="entry name" value="PURINE NUCLEOSIDE PERMEASE C285.05-RELATED"/>
    <property type="match status" value="1"/>
</dbReference>
<protein>
    <submittedName>
        <fullName evidence="2">Purine nucleoside permease</fullName>
    </submittedName>
</protein>
<dbReference type="InParanoid" id="A0A1Y2ADF8"/>
<dbReference type="EMBL" id="MCFC01000140">
    <property type="protein sequence ID" value="ORY20307.1"/>
    <property type="molecule type" value="Genomic_DNA"/>
</dbReference>
<dbReference type="InterPro" id="IPR009486">
    <property type="entry name" value="Pur_nuclsid_perm"/>
</dbReference>
<gene>
    <name evidence="2" type="ORF">BCR39DRAFT_502599</name>
</gene>
<dbReference type="Proteomes" id="UP000193986">
    <property type="component" value="Unassembled WGS sequence"/>
</dbReference>
<keyword evidence="1" id="KW-0813">Transport</keyword>
<comment type="function">
    <text evidence="1">Nucleoside permease that transports adenosine and guanosine.</text>
</comment>
<dbReference type="GO" id="GO:0005783">
    <property type="term" value="C:endoplasmic reticulum"/>
    <property type="evidence" value="ECO:0007669"/>
    <property type="project" value="TreeGrafter"/>
</dbReference>
<name>A0A1Y2ADF8_9TREE</name>
<accession>A0A1Y2ADF8</accession>